<comment type="subcellular location">
    <subcellularLocation>
        <location evidence="1">Cytoplasm</location>
    </subcellularLocation>
</comment>
<sequence>MELQDVQTQKSYTYLKEVETVAQDILTFKDMKLDLSNAQNKFREALRAIEQSEDRKVWLKEGSVYIQRNRQECIEKLKKEIEKSQEDITGLQNIIKDKLNELRDLEHEPRIEGFSLKPLSLVEARTLHTAFGSE</sequence>
<gene>
    <name evidence="5" type="ORF">HHI36_006080</name>
</gene>
<reference evidence="5 6" key="1">
    <citation type="journal article" date="2021" name="BMC Biol.">
        <title>Horizontally acquired antibacterial genes associated with adaptive radiation of ladybird beetles.</title>
        <authorList>
            <person name="Li H.S."/>
            <person name="Tang X.F."/>
            <person name="Huang Y.H."/>
            <person name="Xu Z.Y."/>
            <person name="Chen M.L."/>
            <person name="Du X.Y."/>
            <person name="Qiu B.Y."/>
            <person name="Chen P.T."/>
            <person name="Zhang W."/>
            <person name="Slipinski A."/>
            <person name="Escalona H.E."/>
            <person name="Waterhouse R.M."/>
            <person name="Zwick A."/>
            <person name="Pang H."/>
        </authorList>
    </citation>
    <scope>NUCLEOTIDE SEQUENCE [LARGE SCALE GENOMIC DNA]</scope>
    <source>
        <strain evidence="5">SYSU2018</strain>
    </source>
</reference>
<dbReference type="InterPro" id="IPR009053">
    <property type="entry name" value="Prefoldin"/>
</dbReference>
<evidence type="ECO:0000256" key="1">
    <source>
        <dbReference type="ARBA" id="ARBA00004496"/>
    </source>
</evidence>
<evidence type="ECO:0000256" key="4">
    <source>
        <dbReference type="SAM" id="Coils"/>
    </source>
</evidence>
<evidence type="ECO:0000256" key="2">
    <source>
        <dbReference type="ARBA" id="ARBA00022490"/>
    </source>
</evidence>
<dbReference type="PANTHER" id="PTHR21162">
    <property type="entry name" value="P53 AND DNA DAMAGE-REGULATED PROTEIN"/>
    <property type="match status" value="1"/>
</dbReference>
<dbReference type="AlphaFoldDB" id="A0ABD2NW41"/>
<evidence type="ECO:0000313" key="5">
    <source>
        <dbReference type="EMBL" id="KAL3282922.1"/>
    </source>
</evidence>
<dbReference type="GO" id="GO:0005737">
    <property type="term" value="C:cytoplasm"/>
    <property type="evidence" value="ECO:0007669"/>
    <property type="project" value="UniProtKB-SubCell"/>
</dbReference>
<keyword evidence="6" id="KW-1185">Reference proteome</keyword>
<dbReference type="EMBL" id="JABFTP020000144">
    <property type="protein sequence ID" value="KAL3282922.1"/>
    <property type="molecule type" value="Genomic_DNA"/>
</dbReference>
<evidence type="ECO:0008006" key="7">
    <source>
        <dbReference type="Google" id="ProtNLM"/>
    </source>
</evidence>
<organism evidence="5 6">
    <name type="scientific">Cryptolaemus montrouzieri</name>
    <dbReference type="NCBI Taxonomy" id="559131"/>
    <lineage>
        <taxon>Eukaryota</taxon>
        <taxon>Metazoa</taxon>
        <taxon>Ecdysozoa</taxon>
        <taxon>Arthropoda</taxon>
        <taxon>Hexapoda</taxon>
        <taxon>Insecta</taxon>
        <taxon>Pterygota</taxon>
        <taxon>Neoptera</taxon>
        <taxon>Endopterygota</taxon>
        <taxon>Coleoptera</taxon>
        <taxon>Polyphaga</taxon>
        <taxon>Cucujiformia</taxon>
        <taxon>Coccinelloidea</taxon>
        <taxon>Coccinellidae</taxon>
        <taxon>Scymninae</taxon>
        <taxon>Scymnini</taxon>
        <taxon>Cryptolaemus</taxon>
    </lineage>
</organism>
<dbReference type="SUPFAM" id="SSF46579">
    <property type="entry name" value="Prefoldin"/>
    <property type="match status" value="1"/>
</dbReference>
<dbReference type="CDD" id="cd22860">
    <property type="entry name" value="PDRG1"/>
    <property type="match status" value="1"/>
</dbReference>
<comment type="caution">
    <text evidence="5">The sequence shown here is derived from an EMBL/GenBank/DDBJ whole genome shotgun (WGS) entry which is preliminary data.</text>
</comment>
<keyword evidence="2" id="KW-0963">Cytoplasm</keyword>
<dbReference type="Proteomes" id="UP001516400">
    <property type="component" value="Unassembled WGS sequence"/>
</dbReference>
<protein>
    <recommendedName>
        <fullName evidence="7">P53 and DNA damage-regulated protein 1</fullName>
    </recommendedName>
</protein>
<feature type="coiled-coil region" evidence="4">
    <location>
        <begin position="35"/>
        <end position="108"/>
    </location>
</feature>
<dbReference type="InterPro" id="IPR030482">
    <property type="entry name" value="PDRG1"/>
</dbReference>
<dbReference type="Gene3D" id="1.10.287.370">
    <property type="match status" value="1"/>
</dbReference>
<name>A0ABD2NW41_9CUCU</name>
<evidence type="ECO:0000256" key="3">
    <source>
        <dbReference type="ARBA" id="ARBA00023186"/>
    </source>
</evidence>
<keyword evidence="4" id="KW-0175">Coiled coil</keyword>
<proteinExistence type="predicted"/>
<accession>A0ABD2NW41</accession>
<dbReference type="PANTHER" id="PTHR21162:SF0">
    <property type="entry name" value="P53 AND DNA DAMAGE-REGULATED PROTEIN 1"/>
    <property type="match status" value="1"/>
</dbReference>
<evidence type="ECO:0000313" key="6">
    <source>
        <dbReference type="Proteomes" id="UP001516400"/>
    </source>
</evidence>
<keyword evidence="3" id="KW-0143">Chaperone</keyword>